<evidence type="ECO:0000256" key="1">
    <source>
        <dbReference type="ARBA" id="ARBA00003238"/>
    </source>
</evidence>
<organism evidence="4 5">
    <name type="scientific">Lactobacillus taiwanensis</name>
    <dbReference type="NCBI Taxonomy" id="508451"/>
    <lineage>
        <taxon>Bacteria</taxon>
        <taxon>Bacillati</taxon>
        <taxon>Bacillota</taxon>
        <taxon>Bacilli</taxon>
        <taxon>Lactobacillales</taxon>
        <taxon>Lactobacillaceae</taxon>
        <taxon>Lactobacillus</taxon>
    </lineage>
</organism>
<keyword evidence="2" id="KW-0446">Lipid-binding</keyword>
<evidence type="ECO:0000313" key="6">
    <source>
        <dbReference type="Proteomes" id="UP000216316"/>
    </source>
</evidence>
<dbReference type="PANTHER" id="PTHR33434">
    <property type="entry name" value="DEGV DOMAIN-CONTAINING PROTEIN DR_1986-RELATED"/>
    <property type="match status" value="1"/>
</dbReference>
<dbReference type="Gene3D" id="2.20.28.50">
    <property type="entry name" value="degv family protein"/>
    <property type="match status" value="1"/>
</dbReference>
<dbReference type="Proteomes" id="UP000216316">
    <property type="component" value="Unassembled WGS sequence"/>
</dbReference>
<evidence type="ECO:0000313" key="3">
    <source>
        <dbReference type="EMBL" id="OYR88000.1"/>
    </source>
</evidence>
<dbReference type="NCBIfam" id="TIGR00762">
    <property type="entry name" value="DegV"/>
    <property type="match status" value="1"/>
</dbReference>
<dbReference type="InterPro" id="IPR003797">
    <property type="entry name" value="DegV"/>
</dbReference>
<dbReference type="InterPro" id="IPR043168">
    <property type="entry name" value="DegV_C"/>
</dbReference>
<comment type="function">
    <text evidence="1">May bind long-chain fatty acids, such as palmitate, and may play a role in lipid transport or fatty acid metabolism.</text>
</comment>
<dbReference type="SUPFAM" id="SSF82549">
    <property type="entry name" value="DAK1/DegV-like"/>
    <property type="match status" value="1"/>
</dbReference>
<evidence type="ECO:0000313" key="4">
    <source>
        <dbReference type="EMBL" id="OYR91473.1"/>
    </source>
</evidence>
<reference evidence="5 6" key="3">
    <citation type="submission" date="2017-09" db="EMBL/GenBank/DDBJ databases">
        <title>Tripartite evolution among Lactobacillus johnsonii, Lactobacillus taiwanensis, Lactobacillus reuteri and their rodent host.</title>
        <authorList>
            <person name="Wang T."/>
            <person name="Knowles S."/>
            <person name="Cheng C."/>
        </authorList>
    </citation>
    <scope>NUCLEOTIDE SEQUENCE [LARGE SCALE GENOMIC DNA]</scope>
    <source>
        <strain evidence="4 5">609q</strain>
        <strain evidence="3 6">609u</strain>
    </source>
</reference>
<dbReference type="AlphaFoldDB" id="A0A256LE92"/>
<dbReference type="EMBL" id="NGNX01000022">
    <property type="protein sequence ID" value="OYR91473.1"/>
    <property type="molecule type" value="Genomic_DNA"/>
</dbReference>
<dbReference type="Pfam" id="PF02645">
    <property type="entry name" value="DegV"/>
    <property type="match status" value="1"/>
</dbReference>
<name>A0A256LE92_9LACO</name>
<dbReference type="Proteomes" id="UP000215828">
    <property type="component" value="Unassembled WGS sequence"/>
</dbReference>
<proteinExistence type="predicted"/>
<protein>
    <submittedName>
        <fullName evidence="4">Fatty acid-binding protein DegV</fullName>
    </submittedName>
</protein>
<accession>A0A256LE92</accession>
<keyword evidence="6" id="KW-1185">Reference proteome</keyword>
<dbReference type="EMBL" id="NGNV01000022">
    <property type="protein sequence ID" value="OYR88000.1"/>
    <property type="molecule type" value="Genomic_DNA"/>
</dbReference>
<sequence length="279" mass="30424">MPIKIITDSTANITADQIDGIDHVTVPLSLHVDGKLWMDTPDIDLDKFLHTLKHTKNKSTSACPNVNDWLKAFEGSDEIFVITLTSALSGSYNSATQAAKMYHEKNPKAKILVFDSRSAGPQLRLLAEKIASLASAGKSFEDIVKETEEYQHKLDLMFALQDLTNLGNNGRITPAVAKIAGLLKLFVIGTANNKGEFELLGKARGAKKARRKLLDEMVKAGYRGGRVQIDHVQNEGSALSMKEIILANFPDAKVTLGECGALCSFYAEEGGLMVGFEKE</sequence>
<dbReference type="GO" id="GO:0008289">
    <property type="term" value="F:lipid binding"/>
    <property type="evidence" value="ECO:0007669"/>
    <property type="project" value="UniProtKB-KW"/>
</dbReference>
<dbReference type="Gene3D" id="3.40.50.10440">
    <property type="entry name" value="Dihydroxyacetone kinase, domain 1"/>
    <property type="match status" value="1"/>
</dbReference>
<gene>
    <name evidence="3" type="ORF">CBF53_05660</name>
    <name evidence="4" type="ORF">CBF70_06350</name>
</gene>
<dbReference type="InterPro" id="IPR050270">
    <property type="entry name" value="DegV_domain_contain"/>
</dbReference>
<comment type="caution">
    <text evidence="4">The sequence shown here is derived from an EMBL/GenBank/DDBJ whole genome shotgun (WGS) entry which is preliminary data.</text>
</comment>
<evidence type="ECO:0000313" key="5">
    <source>
        <dbReference type="Proteomes" id="UP000215828"/>
    </source>
</evidence>
<reference evidence="4 5" key="1">
    <citation type="submission" date="2017-04" db="EMBL/GenBank/DDBJ databases">
        <authorList>
            <person name="Afonso C.L."/>
            <person name="Miller P.J."/>
            <person name="Scott M.A."/>
            <person name="Spackman E."/>
            <person name="Goraichik I."/>
            <person name="Dimitrov K.M."/>
            <person name="Suarez D.L."/>
            <person name="Swayne D.E."/>
        </authorList>
    </citation>
    <scope>NUCLEOTIDE SEQUENCE [LARGE SCALE GENOMIC DNA]</scope>
    <source>
        <strain evidence="4 5">609q</strain>
    </source>
</reference>
<dbReference type="RefSeq" id="WP_094496399.1">
    <property type="nucleotide sequence ID" value="NZ_CAMTQP010000002.1"/>
</dbReference>
<evidence type="ECO:0000256" key="2">
    <source>
        <dbReference type="ARBA" id="ARBA00023121"/>
    </source>
</evidence>
<dbReference type="Gene3D" id="3.30.1180.10">
    <property type="match status" value="1"/>
</dbReference>
<dbReference type="PROSITE" id="PS51482">
    <property type="entry name" value="DEGV"/>
    <property type="match status" value="1"/>
</dbReference>
<dbReference type="PANTHER" id="PTHR33434:SF2">
    <property type="entry name" value="FATTY ACID-BINDING PROTEIN TM_1468"/>
    <property type="match status" value="1"/>
</dbReference>
<reference evidence="3 6" key="2">
    <citation type="submission" date="2017-05" db="EMBL/GenBank/DDBJ databases">
        <authorList>
            <person name="Lin X.B."/>
            <person name="Stothard P."/>
            <person name="Tasseva G."/>
            <person name="Walter J."/>
        </authorList>
    </citation>
    <scope>NUCLEOTIDE SEQUENCE [LARGE SCALE GENOMIC DNA]</scope>
    <source>
        <strain evidence="3 6">609u</strain>
    </source>
</reference>